<dbReference type="EMBL" id="JAFBFC010000002">
    <property type="protein sequence ID" value="MBM7702762.1"/>
    <property type="molecule type" value="Genomic_DNA"/>
</dbReference>
<reference evidence="14 15" key="1">
    <citation type="submission" date="2021-01" db="EMBL/GenBank/DDBJ databases">
        <title>Genomic Encyclopedia of Type Strains, Phase IV (KMG-IV): sequencing the most valuable type-strain genomes for metagenomic binning, comparative biology and taxonomic classification.</title>
        <authorList>
            <person name="Goeker M."/>
        </authorList>
    </citation>
    <scope>NUCLEOTIDE SEQUENCE [LARGE SCALE GENOMIC DNA]</scope>
    <source>
        <strain evidence="14 15">DSM 104297</strain>
    </source>
</reference>
<dbReference type="PANTHER" id="PTHR32089:SF114">
    <property type="entry name" value="METHYL-ACCEPTING CHEMOTAXIS PROTEIN MCPB"/>
    <property type="match status" value="1"/>
</dbReference>
<evidence type="ECO:0000256" key="8">
    <source>
        <dbReference type="ARBA" id="ARBA00023224"/>
    </source>
</evidence>
<dbReference type="Pfam" id="PF00015">
    <property type="entry name" value="MCPsignal"/>
    <property type="match status" value="1"/>
</dbReference>
<dbReference type="CDD" id="cd12912">
    <property type="entry name" value="PDC2_MCP_like"/>
    <property type="match status" value="1"/>
</dbReference>
<dbReference type="InterPro" id="IPR033479">
    <property type="entry name" value="dCache_1"/>
</dbReference>
<keyword evidence="2" id="KW-1003">Cell membrane</keyword>
<evidence type="ECO:0000256" key="10">
    <source>
        <dbReference type="PROSITE-ProRule" id="PRU00284"/>
    </source>
</evidence>
<evidence type="ECO:0000259" key="12">
    <source>
        <dbReference type="PROSITE" id="PS50111"/>
    </source>
</evidence>
<keyword evidence="8 10" id="KW-0807">Transducer</keyword>
<dbReference type="Pfam" id="PF00672">
    <property type="entry name" value="HAMP"/>
    <property type="match status" value="1"/>
</dbReference>
<dbReference type="CDD" id="cd06225">
    <property type="entry name" value="HAMP"/>
    <property type="match status" value="1"/>
</dbReference>
<gene>
    <name evidence="14" type="ORF">JOC83_001596</name>
</gene>
<sequence>MRRVSTKLVVSFTLFITLLLLFVSGGAYQFTKKEIEENVKVQSQTMVQEVKRNINLYLNMYSGHINQFSQNDVVINFLRQENGETKEGENGYFTWPTVEKEFATFTKQYPNIALQYIGAESKGLFSVPQVTMDASYDPRGRGWYIQAKNNPNEVIYTEPYEDASTGEIVVTIAKAVTDPESKQLLGVVASDLELGTLNKIIEQVNVSYKGYGFLFDETGTALAHPTEAGNNLMDFPFIKKMYAEGKPSGYLQYEFQNQDRVLAYDTIESTGWKVGFAYIYDNMLVSAQNIFKMMMIVAGVGLVLAVILTIFISRTITNPISRLKKEVEKVANGDLTVHIETKSKDEIGELTVLFNEMAKNMKQVISTVQTSVESVKFSVENLSAVSEEATASSEEIGRAIQEIATGASQQASDADGTNSKTMDLSSKIESVITQNEQITVLSGQAAEANKQGLEQVTTLRQQTNESLEVVQSVQSVMKDLTDKMKEIEYIIHTINAISDQTNLLALNASIEAARAGEHGKGFAVVANEVRKLAEQSSSATEKVRQTIASIQGEVIKAHQEFERTDEISKLQEAVVTDTENAFRTIASTIEEVVSSIQTVVEHMDAIDETKEDVVSSIQSIAAIAQQSAAGTEEITASTEEQIRAISTVSQSAEQLQEASEVLVQTIRQFKVNDEQEQQ</sequence>
<dbReference type="InterPro" id="IPR003660">
    <property type="entry name" value="HAMP_dom"/>
</dbReference>
<dbReference type="SUPFAM" id="SSF58104">
    <property type="entry name" value="Methyl-accepting chemotaxis protein (MCP) signaling domain"/>
    <property type="match status" value="1"/>
</dbReference>
<dbReference type="RefSeq" id="WP_205185986.1">
    <property type="nucleotide sequence ID" value="NZ_JAFBFC010000002.1"/>
</dbReference>
<dbReference type="Gene3D" id="6.10.340.10">
    <property type="match status" value="1"/>
</dbReference>
<dbReference type="Gene3D" id="1.10.287.950">
    <property type="entry name" value="Methyl-accepting chemotaxis protein"/>
    <property type="match status" value="1"/>
</dbReference>
<evidence type="ECO:0000259" key="13">
    <source>
        <dbReference type="PROSITE" id="PS50885"/>
    </source>
</evidence>
<evidence type="ECO:0000313" key="14">
    <source>
        <dbReference type="EMBL" id="MBM7702762.1"/>
    </source>
</evidence>
<feature type="domain" description="HAMP" evidence="13">
    <location>
        <begin position="314"/>
        <end position="366"/>
    </location>
</feature>
<accession>A0ABS2QV02</accession>
<dbReference type="SMART" id="SM00283">
    <property type="entry name" value="MA"/>
    <property type="match status" value="1"/>
</dbReference>
<evidence type="ECO:0000256" key="11">
    <source>
        <dbReference type="SAM" id="Phobius"/>
    </source>
</evidence>
<comment type="caution">
    <text evidence="14">The sequence shown here is derived from an EMBL/GenBank/DDBJ whole genome shotgun (WGS) entry which is preliminary data.</text>
</comment>
<keyword evidence="6 11" id="KW-1133">Transmembrane helix</keyword>
<evidence type="ECO:0000256" key="6">
    <source>
        <dbReference type="ARBA" id="ARBA00022989"/>
    </source>
</evidence>
<keyword evidence="7 11" id="KW-0472">Membrane</keyword>
<dbReference type="SUPFAM" id="SSF103190">
    <property type="entry name" value="Sensory domain-like"/>
    <property type="match status" value="1"/>
</dbReference>
<keyword evidence="3" id="KW-0488">Methylation</keyword>
<dbReference type="Pfam" id="PF02743">
    <property type="entry name" value="dCache_1"/>
    <property type="match status" value="1"/>
</dbReference>
<dbReference type="PANTHER" id="PTHR32089">
    <property type="entry name" value="METHYL-ACCEPTING CHEMOTAXIS PROTEIN MCPB"/>
    <property type="match status" value="1"/>
</dbReference>
<evidence type="ECO:0000256" key="2">
    <source>
        <dbReference type="ARBA" id="ARBA00022475"/>
    </source>
</evidence>
<evidence type="ECO:0000256" key="4">
    <source>
        <dbReference type="ARBA" id="ARBA00022500"/>
    </source>
</evidence>
<feature type="transmembrane region" description="Helical" evidence="11">
    <location>
        <begin position="290"/>
        <end position="312"/>
    </location>
</feature>
<dbReference type="InterPro" id="IPR029151">
    <property type="entry name" value="Sensor-like_sf"/>
</dbReference>
<name>A0ABS2QV02_9BACI</name>
<keyword evidence="4" id="KW-0145">Chemotaxis</keyword>
<dbReference type="PROSITE" id="PS50111">
    <property type="entry name" value="CHEMOTAXIS_TRANSDUC_2"/>
    <property type="match status" value="1"/>
</dbReference>
<keyword evidence="15" id="KW-1185">Reference proteome</keyword>
<dbReference type="InterPro" id="IPR004089">
    <property type="entry name" value="MCPsignal_dom"/>
</dbReference>
<evidence type="ECO:0000256" key="5">
    <source>
        <dbReference type="ARBA" id="ARBA00022692"/>
    </source>
</evidence>
<evidence type="ECO:0000256" key="3">
    <source>
        <dbReference type="ARBA" id="ARBA00022481"/>
    </source>
</evidence>
<proteinExistence type="inferred from homology"/>
<comment type="similarity">
    <text evidence="9">Belongs to the methyl-accepting chemotaxis (MCP) protein family.</text>
</comment>
<dbReference type="Gene3D" id="3.30.450.20">
    <property type="entry name" value="PAS domain"/>
    <property type="match status" value="1"/>
</dbReference>
<evidence type="ECO:0000256" key="1">
    <source>
        <dbReference type="ARBA" id="ARBA00004651"/>
    </source>
</evidence>
<dbReference type="Proteomes" id="UP000809829">
    <property type="component" value="Unassembled WGS sequence"/>
</dbReference>
<evidence type="ECO:0000256" key="9">
    <source>
        <dbReference type="ARBA" id="ARBA00029447"/>
    </source>
</evidence>
<comment type="subcellular location">
    <subcellularLocation>
        <location evidence="1">Cell membrane</location>
        <topology evidence="1">Multi-pass membrane protein</topology>
    </subcellularLocation>
</comment>
<dbReference type="SMART" id="SM00304">
    <property type="entry name" value="HAMP"/>
    <property type="match status" value="1"/>
</dbReference>
<feature type="domain" description="Methyl-accepting transducer" evidence="12">
    <location>
        <begin position="385"/>
        <end position="635"/>
    </location>
</feature>
<evidence type="ECO:0000256" key="7">
    <source>
        <dbReference type="ARBA" id="ARBA00023136"/>
    </source>
</evidence>
<dbReference type="CDD" id="cd12913">
    <property type="entry name" value="PDC1_MCP_like"/>
    <property type="match status" value="1"/>
</dbReference>
<protein>
    <submittedName>
        <fullName evidence="14">Methyl-accepting chemotaxis protein</fullName>
    </submittedName>
</protein>
<organism evidence="14 15">
    <name type="scientific">Priestia iocasae</name>
    <dbReference type="NCBI Taxonomy" id="2291674"/>
    <lineage>
        <taxon>Bacteria</taxon>
        <taxon>Bacillati</taxon>
        <taxon>Bacillota</taxon>
        <taxon>Bacilli</taxon>
        <taxon>Bacillales</taxon>
        <taxon>Bacillaceae</taxon>
        <taxon>Priestia</taxon>
    </lineage>
</organism>
<evidence type="ECO:0000313" key="15">
    <source>
        <dbReference type="Proteomes" id="UP000809829"/>
    </source>
</evidence>
<dbReference type="PROSITE" id="PS50885">
    <property type="entry name" value="HAMP"/>
    <property type="match status" value="1"/>
</dbReference>
<keyword evidence="5 11" id="KW-0812">Transmembrane</keyword>
<dbReference type="CDD" id="cd11386">
    <property type="entry name" value="MCP_signal"/>
    <property type="match status" value="1"/>
</dbReference>